<evidence type="ECO:0000256" key="1">
    <source>
        <dbReference type="ARBA" id="ARBA00022618"/>
    </source>
</evidence>
<evidence type="ECO:0000256" key="3">
    <source>
        <dbReference type="ARBA" id="ARBA00022776"/>
    </source>
</evidence>
<evidence type="ECO:0000313" key="10">
    <source>
        <dbReference type="EMBL" id="CAD9208504.1"/>
    </source>
</evidence>
<keyword evidence="5" id="KW-0131">Cell cycle</keyword>
<dbReference type="InterPro" id="IPR018247">
    <property type="entry name" value="EF_Hand_1_Ca_BS"/>
</dbReference>
<proteinExistence type="predicted"/>
<accession>A0A7S1X4W1</accession>
<dbReference type="PANTHER" id="PTHR23048">
    <property type="entry name" value="MYOSIN LIGHT CHAIN 1, 3"/>
    <property type="match status" value="1"/>
</dbReference>
<dbReference type="GO" id="GO:0005509">
    <property type="term" value="F:calcium ion binding"/>
    <property type="evidence" value="ECO:0007669"/>
    <property type="project" value="InterPro"/>
</dbReference>
<dbReference type="PANTHER" id="PTHR23048:SF59">
    <property type="entry name" value="EF-HAND SUPERFAMILY PROTEIN"/>
    <property type="match status" value="1"/>
</dbReference>
<reference evidence="10" key="1">
    <citation type="submission" date="2021-01" db="EMBL/GenBank/DDBJ databases">
        <authorList>
            <person name="Corre E."/>
            <person name="Pelletier E."/>
            <person name="Niang G."/>
            <person name="Scheremetjew M."/>
            <person name="Finn R."/>
            <person name="Kale V."/>
            <person name="Holt S."/>
            <person name="Cochrane G."/>
            <person name="Meng A."/>
            <person name="Brown T."/>
            <person name="Cohen L."/>
        </authorList>
    </citation>
    <scope>NUCLEOTIDE SEQUENCE</scope>
    <source>
        <strain evidence="10">PLY429</strain>
    </source>
</reference>
<dbReference type="FunFam" id="1.10.238.10:FF:000178">
    <property type="entry name" value="Calmodulin-2 A"/>
    <property type="match status" value="1"/>
</dbReference>
<dbReference type="Pfam" id="PF13499">
    <property type="entry name" value="EF-hand_7"/>
    <property type="match status" value="2"/>
</dbReference>
<dbReference type="InterPro" id="IPR050230">
    <property type="entry name" value="CALM/Myosin/TropC-like"/>
</dbReference>
<keyword evidence="3" id="KW-0498">Mitosis</keyword>
<protein>
    <recommendedName>
        <fullName evidence="7">Caltractin</fullName>
    </recommendedName>
    <alternativeName>
        <fullName evidence="8">Centrin</fullName>
    </alternativeName>
</protein>
<evidence type="ECO:0000256" key="8">
    <source>
        <dbReference type="ARBA" id="ARBA00041736"/>
    </source>
</evidence>
<name>A0A7S1X4W1_9CHLO</name>
<dbReference type="GO" id="GO:0016460">
    <property type="term" value="C:myosin II complex"/>
    <property type="evidence" value="ECO:0007669"/>
    <property type="project" value="TreeGrafter"/>
</dbReference>
<dbReference type="Gene3D" id="1.10.238.10">
    <property type="entry name" value="EF-hand"/>
    <property type="match status" value="2"/>
</dbReference>
<evidence type="ECO:0000256" key="2">
    <source>
        <dbReference type="ARBA" id="ARBA00022737"/>
    </source>
</evidence>
<dbReference type="SMART" id="SM00054">
    <property type="entry name" value="EFh"/>
    <property type="match status" value="4"/>
</dbReference>
<evidence type="ECO:0000256" key="4">
    <source>
        <dbReference type="ARBA" id="ARBA00022837"/>
    </source>
</evidence>
<dbReference type="EMBL" id="HBGG01020694">
    <property type="protein sequence ID" value="CAD9208504.1"/>
    <property type="molecule type" value="Transcribed_RNA"/>
</dbReference>
<feature type="domain" description="EF-hand" evidence="9">
    <location>
        <begin position="107"/>
        <end position="142"/>
    </location>
</feature>
<sequence>MPLKKTGSRFKKREIKELKQVFDEHDKDGSGEVSVQEMMQHLKKTSGASFSTDFTKALDKNGDGKITFKEYLVAYYRTATAKEIEMMLDWVKPEAVAEPVKEALTAEQVEEFTAIFNLYDKNRDGKLDLEEVKDAIKGCGFETDEAEDMIEEHDADKNGTFNFDEFTAMISE</sequence>
<keyword evidence="4" id="KW-0106">Calcium</keyword>
<evidence type="ECO:0000256" key="5">
    <source>
        <dbReference type="ARBA" id="ARBA00023306"/>
    </source>
</evidence>
<evidence type="ECO:0000256" key="6">
    <source>
        <dbReference type="ARBA" id="ARBA00037153"/>
    </source>
</evidence>
<dbReference type="InterPro" id="IPR002048">
    <property type="entry name" value="EF_hand_dom"/>
</dbReference>
<dbReference type="AlphaFoldDB" id="A0A7S1X4W1"/>
<keyword evidence="1" id="KW-0132">Cell division</keyword>
<feature type="domain" description="EF-hand" evidence="9">
    <location>
        <begin position="13"/>
        <end position="48"/>
    </location>
</feature>
<dbReference type="GO" id="GO:0051301">
    <property type="term" value="P:cell division"/>
    <property type="evidence" value="ECO:0007669"/>
    <property type="project" value="UniProtKB-KW"/>
</dbReference>
<keyword evidence="2" id="KW-0677">Repeat</keyword>
<evidence type="ECO:0000256" key="7">
    <source>
        <dbReference type="ARBA" id="ARBA00039772"/>
    </source>
</evidence>
<organism evidence="10">
    <name type="scientific">Tetraselmis chuii</name>
    <dbReference type="NCBI Taxonomy" id="63592"/>
    <lineage>
        <taxon>Eukaryota</taxon>
        <taxon>Viridiplantae</taxon>
        <taxon>Chlorophyta</taxon>
        <taxon>core chlorophytes</taxon>
        <taxon>Chlorodendrophyceae</taxon>
        <taxon>Chlorodendrales</taxon>
        <taxon>Chlorodendraceae</taxon>
        <taxon>Tetraselmis</taxon>
    </lineage>
</organism>
<dbReference type="InterPro" id="IPR011992">
    <property type="entry name" value="EF-hand-dom_pair"/>
</dbReference>
<comment type="function">
    <text evidence="6">This calcium-binding protein is found in the basal body complexes (the functional homolog of the centrosome in animal cell). In mitotic cells it is specifically associated with the poles of the mitotic spindles at the sites of the duplicated basal body complexes.</text>
</comment>
<dbReference type="PROSITE" id="PS50222">
    <property type="entry name" value="EF_HAND_2"/>
    <property type="match status" value="3"/>
</dbReference>
<dbReference type="PROSITE" id="PS00018">
    <property type="entry name" value="EF_HAND_1"/>
    <property type="match status" value="3"/>
</dbReference>
<feature type="domain" description="EF-hand" evidence="9">
    <location>
        <begin position="56"/>
        <end position="81"/>
    </location>
</feature>
<evidence type="ECO:0000259" key="9">
    <source>
        <dbReference type="PROSITE" id="PS50222"/>
    </source>
</evidence>
<dbReference type="SUPFAM" id="SSF47473">
    <property type="entry name" value="EF-hand"/>
    <property type="match status" value="1"/>
</dbReference>
<gene>
    <name evidence="10" type="ORF">TCHU04912_LOCUS10741</name>
</gene>